<dbReference type="Gene3D" id="3.40.80.10">
    <property type="entry name" value="Peptidoglycan recognition protein-like"/>
    <property type="match status" value="1"/>
</dbReference>
<feature type="domain" description="N-acetylmuramoyl-L-alanine amidase" evidence="3">
    <location>
        <begin position="45"/>
        <end position="171"/>
    </location>
</feature>
<reference evidence="4" key="1">
    <citation type="journal article" date="2021" name="Proc. Natl. Acad. Sci. U.S.A.">
        <title>A Catalog of Tens of Thousands of Viruses from Human Metagenomes Reveals Hidden Associations with Chronic Diseases.</title>
        <authorList>
            <person name="Tisza M.J."/>
            <person name="Buck C.B."/>
        </authorList>
    </citation>
    <scope>NUCLEOTIDE SEQUENCE</scope>
    <source>
        <strain evidence="4">Ct9H612</strain>
    </source>
</reference>
<dbReference type="GO" id="GO:0042742">
    <property type="term" value="P:defense response to bacterium"/>
    <property type="evidence" value="ECO:0007669"/>
    <property type="project" value="UniProtKB-KW"/>
</dbReference>
<protein>
    <submittedName>
        <fullName evidence="4">N-acetylmuramoyl-L-alanine amidase</fullName>
    </submittedName>
</protein>
<proteinExistence type="predicted"/>
<evidence type="ECO:0000256" key="1">
    <source>
        <dbReference type="ARBA" id="ARBA00022529"/>
    </source>
</evidence>
<sequence length="299" mass="33501">MHFHLPHRTSEHFGEHRSAFARAFGKHVSFVLHPRCEMSIVERIVAYGHGALNPSYFCVHSTANVGATAANHVSYWSNNPDYAVHLVSDWNTCYHTVPYDRLCWQVGNGNRFVEGIEICEATNRDDFARGIKIAADVCRERLSARGWGVDRLITHKRAAEIWGGSDHTDPIPYFSRWGYSWEEFVNLVENGDENMNPDEIWSFDNNGDPSERNAWRRLCDVHEAVSAWYYGQGGNQGLLTNVYDTNAKVTQMQVTLAAQTEAIKTLAESVGADPSAIADAVAAAVKEKLESINLEVTVD</sequence>
<evidence type="ECO:0000259" key="3">
    <source>
        <dbReference type="SMART" id="SM00644"/>
    </source>
</evidence>
<accession>A0A8S5VIW8</accession>
<dbReference type="GO" id="GO:0009253">
    <property type="term" value="P:peptidoglycan catabolic process"/>
    <property type="evidence" value="ECO:0007669"/>
    <property type="project" value="InterPro"/>
</dbReference>
<dbReference type="SMART" id="SM00644">
    <property type="entry name" value="Ami_2"/>
    <property type="match status" value="1"/>
</dbReference>
<organism evidence="4">
    <name type="scientific">Podoviridae sp. ct9H612</name>
    <dbReference type="NCBI Taxonomy" id="2825226"/>
    <lineage>
        <taxon>Viruses</taxon>
        <taxon>Duplodnaviria</taxon>
        <taxon>Heunggongvirae</taxon>
        <taxon>Uroviricota</taxon>
        <taxon>Caudoviricetes</taxon>
    </lineage>
</organism>
<evidence type="ECO:0000313" key="4">
    <source>
        <dbReference type="EMBL" id="DAG06535.1"/>
    </source>
</evidence>
<keyword evidence="2" id="KW-0081">Bacteriolytic enzyme</keyword>
<evidence type="ECO:0000256" key="2">
    <source>
        <dbReference type="ARBA" id="ARBA00022638"/>
    </source>
</evidence>
<dbReference type="InterPro" id="IPR036505">
    <property type="entry name" value="Amidase/PGRP_sf"/>
</dbReference>
<dbReference type="SUPFAM" id="SSF55846">
    <property type="entry name" value="N-acetylmuramoyl-L-alanine amidase-like"/>
    <property type="match status" value="1"/>
</dbReference>
<dbReference type="Pfam" id="PF01510">
    <property type="entry name" value="Amidase_2"/>
    <property type="match status" value="1"/>
</dbReference>
<dbReference type="GO" id="GO:0008745">
    <property type="term" value="F:N-acetylmuramoyl-L-alanine amidase activity"/>
    <property type="evidence" value="ECO:0007669"/>
    <property type="project" value="InterPro"/>
</dbReference>
<dbReference type="InterPro" id="IPR002502">
    <property type="entry name" value="Amidase_domain"/>
</dbReference>
<name>A0A8S5VIW8_9CAUD</name>
<dbReference type="EMBL" id="BK016274">
    <property type="protein sequence ID" value="DAG06535.1"/>
    <property type="molecule type" value="Genomic_DNA"/>
</dbReference>
<dbReference type="GO" id="GO:0001897">
    <property type="term" value="P:symbiont-mediated cytolysis of host cell"/>
    <property type="evidence" value="ECO:0007669"/>
    <property type="project" value="UniProtKB-ARBA"/>
</dbReference>
<keyword evidence="1" id="KW-0929">Antimicrobial</keyword>